<dbReference type="Gene3D" id="1.20.58.480">
    <property type="match status" value="1"/>
</dbReference>
<reference evidence="6" key="1">
    <citation type="journal article" date="2021" name="Nat. Commun.">
        <title>Genetic determinants of endophytism in the Arabidopsis root mycobiome.</title>
        <authorList>
            <person name="Mesny F."/>
            <person name="Miyauchi S."/>
            <person name="Thiergart T."/>
            <person name="Pickel B."/>
            <person name="Atanasova L."/>
            <person name="Karlsson M."/>
            <person name="Huettel B."/>
            <person name="Barry K.W."/>
            <person name="Haridas S."/>
            <person name="Chen C."/>
            <person name="Bauer D."/>
            <person name="Andreopoulos W."/>
            <person name="Pangilinan J."/>
            <person name="LaButti K."/>
            <person name="Riley R."/>
            <person name="Lipzen A."/>
            <person name="Clum A."/>
            <person name="Drula E."/>
            <person name="Henrissat B."/>
            <person name="Kohler A."/>
            <person name="Grigoriev I.V."/>
            <person name="Martin F.M."/>
            <person name="Hacquard S."/>
        </authorList>
    </citation>
    <scope>NUCLEOTIDE SEQUENCE</scope>
    <source>
        <strain evidence="6">MPI-CAGE-AT-0016</strain>
    </source>
</reference>
<evidence type="ECO:0000256" key="1">
    <source>
        <dbReference type="ARBA" id="ARBA00007119"/>
    </source>
</evidence>
<dbReference type="GO" id="GO:0034354">
    <property type="term" value="P:'de novo' NAD+ biosynthetic process from L-tryptophan"/>
    <property type="evidence" value="ECO:0007669"/>
    <property type="project" value="TreeGrafter"/>
</dbReference>
<keyword evidence="2 4" id="KW-0479">Metal-binding</keyword>
<organism evidence="6 7">
    <name type="scientific">Plectosphaerella cucumerina</name>
    <dbReference type="NCBI Taxonomy" id="40658"/>
    <lineage>
        <taxon>Eukaryota</taxon>
        <taxon>Fungi</taxon>
        <taxon>Dikarya</taxon>
        <taxon>Ascomycota</taxon>
        <taxon>Pezizomycotina</taxon>
        <taxon>Sordariomycetes</taxon>
        <taxon>Hypocreomycetidae</taxon>
        <taxon>Glomerellales</taxon>
        <taxon>Plectosphaerellaceae</taxon>
        <taxon>Plectosphaerella</taxon>
    </lineage>
</organism>
<evidence type="ECO:0000256" key="2">
    <source>
        <dbReference type="ARBA" id="ARBA00022723"/>
    </source>
</evidence>
<dbReference type="PANTHER" id="PTHR28657:SF10">
    <property type="entry name" value="INDOLEAMINE 2,3-DIOXYGENASE"/>
    <property type="match status" value="1"/>
</dbReference>
<dbReference type="GO" id="GO:0020037">
    <property type="term" value="F:heme binding"/>
    <property type="evidence" value="ECO:0007669"/>
    <property type="project" value="InterPro"/>
</dbReference>
<name>A0A8K0X824_9PEZI</name>
<dbReference type="GO" id="GO:0005737">
    <property type="term" value="C:cytoplasm"/>
    <property type="evidence" value="ECO:0007669"/>
    <property type="project" value="TreeGrafter"/>
</dbReference>
<dbReference type="PANTHER" id="PTHR28657">
    <property type="entry name" value="INDOLEAMINE 2,3-DIOXYGENASE"/>
    <property type="match status" value="1"/>
</dbReference>
<dbReference type="OrthoDB" id="540174at2759"/>
<gene>
    <name evidence="6" type="ORF">B0T11DRAFT_270331</name>
</gene>
<protein>
    <submittedName>
        <fullName evidence="6">Indoleamine 2,3-dioxygenase</fullName>
    </submittedName>
</protein>
<keyword evidence="7" id="KW-1185">Reference proteome</keyword>
<dbReference type="Proteomes" id="UP000813385">
    <property type="component" value="Unassembled WGS sequence"/>
</dbReference>
<feature type="region of interest" description="Disordered" evidence="5">
    <location>
        <begin position="467"/>
        <end position="503"/>
    </location>
</feature>
<feature type="binding site" description="proximal binding residue" evidence="4">
    <location>
        <position position="426"/>
    </location>
    <ligand>
        <name>heme b</name>
        <dbReference type="ChEBI" id="CHEBI:60344"/>
    </ligand>
    <ligandPart>
        <name>Fe</name>
        <dbReference type="ChEBI" id="CHEBI:18248"/>
    </ligandPart>
</feature>
<dbReference type="InterPro" id="IPR037217">
    <property type="entry name" value="Trp/Indoleamine_2_3_dOase-like"/>
</dbReference>
<evidence type="ECO:0000256" key="5">
    <source>
        <dbReference type="SAM" id="MobiDB-lite"/>
    </source>
</evidence>
<evidence type="ECO:0000313" key="7">
    <source>
        <dbReference type="Proteomes" id="UP000813385"/>
    </source>
</evidence>
<dbReference type="GO" id="GO:0019441">
    <property type="term" value="P:L-tryptophan catabolic process to kynurenine"/>
    <property type="evidence" value="ECO:0007669"/>
    <property type="project" value="InterPro"/>
</dbReference>
<comment type="similarity">
    <text evidence="1">Belongs to the indoleamine 2,3-dioxygenase family.</text>
</comment>
<evidence type="ECO:0000313" key="6">
    <source>
        <dbReference type="EMBL" id="KAH7375422.1"/>
    </source>
</evidence>
<evidence type="ECO:0000256" key="4">
    <source>
        <dbReference type="PIRSR" id="PIRSR600898-1"/>
    </source>
</evidence>
<keyword evidence="4" id="KW-0349">Heme</keyword>
<proteinExistence type="inferred from homology"/>
<comment type="caution">
    <text evidence="6">The sequence shown here is derived from an EMBL/GenBank/DDBJ whole genome shotgun (WGS) entry which is preliminary data.</text>
</comment>
<dbReference type="Pfam" id="PF01231">
    <property type="entry name" value="IDO"/>
    <property type="match status" value="1"/>
</dbReference>
<evidence type="ECO:0000256" key="3">
    <source>
        <dbReference type="ARBA" id="ARBA00023004"/>
    </source>
</evidence>
<dbReference type="EMBL" id="JAGPXD010000001">
    <property type="protein sequence ID" value="KAH7375422.1"/>
    <property type="molecule type" value="Genomic_DNA"/>
</dbReference>
<sequence>MRGLPTSEAITSCPGVLHKQPFVYLYFILFELYQQFSIHQHHEPLDWPETHPNSFSHHTTMSPHALQTEDIPSYKAMMAEFSVTENGFLPLEAPLKFLPDAYYEPWERIIHHLSSLLSAGKFHKEIRNMPLLSTDRLKTEAEWRRAYVILSFFLHGFVWGGETPQAILPPQVAVPLLRVSKHLELPPVATYAALNLWNFSSHTSHFHELDQLESLHTFTGTKDEAWFYLVSVAMEAEGGHVISSMLRALEAIKTRDYATITASLDKLSGTIRKTGALLERMYEECDPMVFFYQIRPYLAGSMNMESAGLPNGVFYDEGEGRGGWQQLRGGSNGQSSLIQFLDVVLGVEHFSHGEGPRSVKKSQAPTFQQQVREYMPGPHARFLDHVARLGSIRELAMVEPTTPEQERLRESYQAATRCMTEFRNKHLQIVTRYIVLPSKKARQAGGAAPAPAQGGRVNIASASEATSDAKELTGTGGTALMPFLKQTRDETLQAGDLSQGGRA</sequence>
<dbReference type="SUPFAM" id="SSF140959">
    <property type="entry name" value="Indolic compounds 2,3-dioxygenase-like"/>
    <property type="match status" value="1"/>
</dbReference>
<dbReference type="InterPro" id="IPR000898">
    <property type="entry name" value="Indolamine_dOase"/>
</dbReference>
<dbReference type="PROSITE" id="PS00876">
    <property type="entry name" value="IDO_1"/>
    <property type="match status" value="1"/>
</dbReference>
<accession>A0A8K0X824</accession>
<dbReference type="GO" id="GO:0046872">
    <property type="term" value="F:metal ion binding"/>
    <property type="evidence" value="ECO:0007669"/>
    <property type="project" value="UniProtKB-KW"/>
</dbReference>
<dbReference type="AlphaFoldDB" id="A0A8K0X824"/>
<keyword evidence="3 4" id="KW-0408">Iron</keyword>
<dbReference type="GO" id="GO:0033754">
    <property type="term" value="F:indoleamine 2,3-dioxygenase activity"/>
    <property type="evidence" value="ECO:0007669"/>
    <property type="project" value="TreeGrafter"/>
</dbReference>